<sequence>MRRIVISLVLLCLPAVTLGAGEPVQERILENGLKVLVKPDRRAPILISQVWYKVGSSYEFGGVTGISHILEHMMFKGTERLGPGEFSRIIAEQGGEENAFTGRDYTAYFQKLANDRLAIAFELEAERMRNLTLDPEEFRKELEVVKEERRTRTDDNPQSLTFERFNAVAFVASPYGIPVIGWPSDLDSVKVEDVRDWYQLWYAPNNATLVVAGDVDPEEVFRLAELHFGSLEPEAIRPPKPRAEPEQLGEKRLVVKVPAQEPYLLMGYKVPALIDAEESWEPYALEVLSSILDGGSSARFARELVRGQQVAASAGTSYSAFGRLPGLFMLSGVPATGQSVEQLEAALLEQIERVQSVLVDEQEMERVRNQLIASKVYELDSLFYQAMVLGQLETVGLGWELADTYVDELAAVTPEQVRAVAQKYLRPERLTVGILDPQPLGQDHTARAPVALEMQGHVH</sequence>
<feature type="signal peptide" evidence="4">
    <location>
        <begin position="1"/>
        <end position="20"/>
    </location>
</feature>
<dbReference type="PANTHER" id="PTHR11851">
    <property type="entry name" value="METALLOPROTEASE"/>
    <property type="match status" value="1"/>
</dbReference>
<dbReference type="InterPro" id="IPR011765">
    <property type="entry name" value="Pept_M16_N"/>
</dbReference>
<reference evidence="7 8" key="1">
    <citation type="journal article" date="2020" name="Microorganisms">
        <title>Osmotic Adaptation and Compatible Solute Biosynthesis of Phototrophic Bacteria as Revealed from Genome Analyses.</title>
        <authorList>
            <person name="Imhoff J.F."/>
            <person name="Rahn T."/>
            <person name="Kunzel S."/>
            <person name="Keller A."/>
            <person name="Neulinger S.C."/>
        </authorList>
    </citation>
    <scope>NUCLEOTIDE SEQUENCE [LARGE SCALE GENOMIC DNA]</scope>
    <source>
        <strain evidence="7 8">DSM 21303</strain>
    </source>
</reference>
<evidence type="ECO:0000256" key="1">
    <source>
        <dbReference type="ARBA" id="ARBA00001947"/>
    </source>
</evidence>
<dbReference type="SUPFAM" id="SSF63411">
    <property type="entry name" value="LuxS/MPP-like metallohydrolase"/>
    <property type="match status" value="2"/>
</dbReference>
<comment type="caution">
    <text evidence="7">The sequence shown here is derived from an EMBL/GenBank/DDBJ whole genome shotgun (WGS) entry which is preliminary data.</text>
</comment>
<dbReference type="EMBL" id="NRSD01000001">
    <property type="protein sequence ID" value="MBK1643228.1"/>
    <property type="molecule type" value="Genomic_DNA"/>
</dbReference>
<organism evidence="7 8">
    <name type="scientific">Thiocapsa imhoffii</name>
    <dbReference type="NCBI Taxonomy" id="382777"/>
    <lineage>
        <taxon>Bacteria</taxon>
        <taxon>Pseudomonadati</taxon>
        <taxon>Pseudomonadota</taxon>
        <taxon>Gammaproteobacteria</taxon>
        <taxon>Chromatiales</taxon>
        <taxon>Chromatiaceae</taxon>
        <taxon>Thiocapsa</taxon>
    </lineage>
</organism>
<dbReference type="PROSITE" id="PS00143">
    <property type="entry name" value="INSULINASE"/>
    <property type="match status" value="1"/>
</dbReference>
<comment type="similarity">
    <text evidence="2 3">Belongs to the peptidase M16 family.</text>
</comment>
<dbReference type="PANTHER" id="PTHR11851:SF49">
    <property type="entry name" value="MITOCHONDRIAL-PROCESSING PEPTIDASE SUBUNIT ALPHA"/>
    <property type="match status" value="1"/>
</dbReference>
<accession>A0A9X0WER8</accession>
<feature type="domain" description="Peptidase M16 N-terminal" evidence="5">
    <location>
        <begin position="42"/>
        <end position="180"/>
    </location>
</feature>
<comment type="cofactor">
    <cofactor evidence="1">
        <name>Zn(2+)</name>
        <dbReference type="ChEBI" id="CHEBI:29105"/>
    </cofactor>
</comment>
<evidence type="ECO:0000256" key="2">
    <source>
        <dbReference type="ARBA" id="ARBA00007261"/>
    </source>
</evidence>
<keyword evidence="8" id="KW-1185">Reference proteome</keyword>
<dbReference type="GO" id="GO:0004222">
    <property type="term" value="F:metalloendopeptidase activity"/>
    <property type="evidence" value="ECO:0007669"/>
    <property type="project" value="InterPro"/>
</dbReference>
<dbReference type="InterPro" id="IPR050361">
    <property type="entry name" value="MPP/UQCRC_Complex"/>
</dbReference>
<gene>
    <name evidence="7" type="ORF">CKO25_00870</name>
</gene>
<dbReference type="Gene3D" id="3.30.830.10">
    <property type="entry name" value="Metalloenzyme, LuxS/M16 peptidase-like"/>
    <property type="match status" value="2"/>
</dbReference>
<feature type="domain" description="Peptidase M16 C-terminal" evidence="6">
    <location>
        <begin position="189"/>
        <end position="371"/>
    </location>
</feature>
<evidence type="ECO:0000256" key="4">
    <source>
        <dbReference type="SAM" id="SignalP"/>
    </source>
</evidence>
<dbReference type="GO" id="GO:0006508">
    <property type="term" value="P:proteolysis"/>
    <property type="evidence" value="ECO:0007669"/>
    <property type="project" value="InterPro"/>
</dbReference>
<evidence type="ECO:0000259" key="5">
    <source>
        <dbReference type="Pfam" id="PF00675"/>
    </source>
</evidence>
<name>A0A9X0WER8_9GAMM</name>
<dbReference type="InterPro" id="IPR007863">
    <property type="entry name" value="Peptidase_M16_C"/>
</dbReference>
<proteinExistence type="inferred from homology"/>
<dbReference type="RefSeq" id="WP_200386020.1">
    <property type="nucleotide sequence ID" value="NZ_NRSD01000001.1"/>
</dbReference>
<evidence type="ECO:0000256" key="3">
    <source>
        <dbReference type="RuleBase" id="RU004447"/>
    </source>
</evidence>
<keyword evidence="4" id="KW-0732">Signal</keyword>
<feature type="chain" id="PRO_5040890431" evidence="4">
    <location>
        <begin position="21"/>
        <end position="459"/>
    </location>
</feature>
<protein>
    <submittedName>
        <fullName evidence="7">Peptidase M16</fullName>
    </submittedName>
</protein>
<evidence type="ECO:0000313" key="8">
    <source>
        <dbReference type="Proteomes" id="UP001138802"/>
    </source>
</evidence>
<dbReference type="GO" id="GO:0046872">
    <property type="term" value="F:metal ion binding"/>
    <property type="evidence" value="ECO:0007669"/>
    <property type="project" value="InterPro"/>
</dbReference>
<evidence type="ECO:0000313" key="7">
    <source>
        <dbReference type="EMBL" id="MBK1643228.1"/>
    </source>
</evidence>
<dbReference type="InterPro" id="IPR001431">
    <property type="entry name" value="Pept_M16_Zn_BS"/>
</dbReference>
<dbReference type="InterPro" id="IPR011249">
    <property type="entry name" value="Metalloenz_LuxS/M16"/>
</dbReference>
<dbReference type="Proteomes" id="UP001138802">
    <property type="component" value="Unassembled WGS sequence"/>
</dbReference>
<dbReference type="Pfam" id="PF00675">
    <property type="entry name" value="Peptidase_M16"/>
    <property type="match status" value="1"/>
</dbReference>
<dbReference type="Pfam" id="PF05193">
    <property type="entry name" value="Peptidase_M16_C"/>
    <property type="match status" value="1"/>
</dbReference>
<dbReference type="AlphaFoldDB" id="A0A9X0WER8"/>
<evidence type="ECO:0000259" key="6">
    <source>
        <dbReference type="Pfam" id="PF05193"/>
    </source>
</evidence>